<feature type="region of interest" description="Disordered" evidence="1">
    <location>
        <begin position="1"/>
        <end position="77"/>
    </location>
</feature>
<protein>
    <submittedName>
        <fullName evidence="2">Uncharacterized protein</fullName>
    </submittedName>
</protein>
<feature type="non-terminal residue" evidence="2">
    <location>
        <position position="1"/>
    </location>
</feature>
<name>A0A6J4PC83_9ACTN</name>
<evidence type="ECO:0000313" key="2">
    <source>
        <dbReference type="EMBL" id="CAA9411784.1"/>
    </source>
</evidence>
<sequence length="77" mass="8501">WRRRELSVGRRGARRWASTVGKSSRRARTRGAATRTSCPEARRATSPPACSPLKSPRKTGRSKRSWRSCASSKATAS</sequence>
<evidence type="ECO:0000256" key="1">
    <source>
        <dbReference type="SAM" id="MobiDB-lite"/>
    </source>
</evidence>
<organism evidence="2">
    <name type="scientific">uncultured Rubrobacteraceae bacterium</name>
    <dbReference type="NCBI Taxonomy" id="349277"/>
    <lineage>
        <taxon>Bacteria</taxon>
        <taxon>Bacillati</taxon>
        <taxon>Actinomycetota</taxon>
        <taxon>Rubrobacteria</taxon>
        <taxon>Rubrobacterales</taxon>
        <taxon>Rubrobacteraceae</taxon>
        <taxon>environmental samples</taxon>
    </lineage>
</organism>
<gene>
    <name evidence="2" type="ORF">AVDCRST_MAG22-1957</name>
</gene>
<accession>A0A6J4PC83</accession>
<feature type="compositionally biased region" description="Polar residues" evidence="1">
    <location>
        <begin position="68"/>
        <end position="77"/>
    </location>
</feature>
<dbReference type="AlphaFoldDB" id="A0A6J4PC83"/>
<reference evidence="2" key="1">
    <citation type="submission" date="2020-02" db="EMBL/GenBank/DDBJ databases">
        <authorList>
            <person name="Meier V. D."/>
        </authorList>
    </citation>
    <scope>NUCLEOTIDE SEQUENCE</scope>
    <source>
        <strain evidence="2">AVDCRST_MAG22</strain>
    </source>
</reference>
<feature type="compositionally biased region" description="Basic residues" evidence="1">
    <location>
        <begin position="55"/>
        <end position="66"/>
    </location>
</feature>
<proteinExistence type="predicted"/>
<feature type="non-terminal residue" evidence="2">
    <location>
        <position position="77"/>
    </location>
</feature>
<dbReference type="EMBL" id="CADCUV010000077">
    <property type="protein sequence ID" value="CAA9411784.1"/>
    <property type="molecule type" value="Genomic_DNA"/>
</dbReference>